<dbReference type="RefSeq" id="WP_345600026.1">
    <property type="nucleotide sequence ID" value="NZ_BAABLT010000002.1"/>
</dbReference>
<dbReference type="EMBL" id="JBHTIW010000042">
    <property type="protein sequence ID" value="MFD0923784.1"/>
    <property type="molecule type" value="Genomic_DNA"/>
</dbReference>
<evidence type="ECO:0000313" key="3">
    <source>
        <dbReference type="Proteomes" id="UP001597018"/>
    </source>
</evidence>
<proteinExistence type="predicted"/>
<dbReference type="Proteomes" id="UP001597018">
    <property type="component" value="Unassembled WGS sequence"/>
</dbReference>
<keyword evidence="3" id="KW-1185">Reference proteome</keyword>
<name>A0ABW3FZE7_9PSEU</name>
<gene>
    <name evidence="2" type="ORF">ACFQ16_28900</name>
</gene>
<dbReference type="Pfam" id="PF12728">
    <property type="entry name" value="HTH_17"/>
    <property type="match status" value="1"/>
</dbReference>
<dbReference type="SUPFAM" id="SSF46955">
    <property type="entry name" value="Putative DNA-binding domain"/>
    <property type="match status" value="1"/>
</dbReference>
<dbReference type="InterPro" id="IPR009061">
    <property type="entry name" value="DNA-bd_dom_put_sf"/>
</dbReference>
<evidence type="ECO:0000313" key="2">
    <source>
        <dbReference type="EMBL" id="MFD0923784.1"/>
    </source>
</evidence>
<evidence type="ECO:0000259" key="1">
    <source>
        <dbReference type="Pfam" id="PF12728"/>
    </source>
</evidence>
<comment type="caution">
    <text evidence="2">The sequence shown here is derived from an EMBL/GenBank/DDBJ whole genome shotgun (WGS) entry which is preliminary data.</text>
</comment>
<feature type="domain" description="Helix-turn-helix" evidence="1">
    <location>
        <begin position="7"/>
        <end position="58"/>
    </location>
</feature>
<organism evidence="2 3">
    <name type="scientific">Saccharopolyspora rosea</name>
    <dbReference type="NCBI Taxonomy" id="524884"/>
    <lineage>
        <taxon>Bacteria</taxon>
        <taxon>Bacillati</taxon>
        <taxon>Actinomycetota</taxon>
        <taxon>Actinomycetes</taxon>
        <taxon>Pseudonocardiales</taxon>
        <taxon>Pseudonocardiaceae</taxon>
        <taxon>Saccharopolyspora</taxon>
    </lineage>
</organism>
<dbReference type="InterPro" id="IPR041657">
    <property type="entry name" value="HTH_17"/>
</dbReference>
<sequence length="62" mass="7436">MARRREYLKIDLVCEELGISRDTFYKWRAKGTAPRCTRLPNRELRVCRDDLDMWLDTCKEAA</sequence>
<accession>A0ABW3FZE7</accession>
<protein>
    <submittedName>
        <fullName evidence="2">Helix-turn-helix transcriptional regulator</fullName>
    </submittedName>
</protein>
<reference evidence="3" key="1">
    <citation type="journal article" date="2019" name="Int. J. Syst. Evol. Microbiol.">
        <title>The Global Catalogue of Microorganisms (GCM) 10K type strain sequencing project: providing services to taxonomists for standard genome sequencing and annotation.</title>
        <authorList>
            <consortium name="The Broad Institute Genomics Platform"/>
            <consortium name="The Broad Institute Genome Sequencing Center for Infectious Disease"/>
            <person name="Wu L."/>
            <person name="Ma J."/>
        </authorList>
    </citation>
    <scope>NUCLEOTIDE SEQUENCE [LARGE SCALE GENOMIC DNA]</scope>
    <source>
        <strain evidence="3">CCUG 56401</strain>
    </source>
</reference>